<proteinExistence type="predicted"/>
<dbReference type="Proteomes" id="UP000198286">
    <property type="component" value="Chromosome"/>
</dbReference>
<dbReference type="EMBL" id="CP015267">
    <property type="protein sequence ID" value="ASL15930.1"/>
    <property type="molecule type" value="Genomic_DNA"/>
</dbReference>
<feature type="region of interest" description="Disordered" evidence="1">
    <location>
        <begin position="1"/>
        <end position="31"/>
    </location>
</feature>
<evidence type="ECO:0000313" key="2">
    <source>
        <dbReference type="EMBL" id="ASL15930.1"/>
    </source>
</evidence>
<protein>
    <submittedName>
        <fullName evidence="2">Uncharacterized protein</fullName>
    </submittedName>
</protein>
<name>A0A7U5MLV3_MYCIT</name>
<organism evidence="2 3">
    <name type="scientific">Mycobacterium intracellulare subsp. chimaera</name>
    <dbReference type="NCBI Taxonomy" id="222805"/>
    <lineage>
        <taxon>Bacteria</taxon>
        <taxon>Bacillati</taxon>
        <taxon>Actinomycetota</taxon>
        <taxon>Actinomycetes</taxon>
        <taxon>Mycobacteriales</taxon>
        <taxon>Mycobacteriaceae</taxon>
        <taxon>Mycobacterium</taxon>
        <taxon>Mycobacterium avium complex (MAC)</taxon>
    </lineage>
</organism>
<sequence>MTARAGRLAAKQLGPEANPAQTPLFNPGLVCHTRPDSAIPIAGR</sequence>
<gene>
    <name evidence="2" type="ORF">MYCOZU2_03548</name>
</gene>
<evidence type="ECO:0000313" key="3">
    <source>
        <dbReference type="Proteomes" id="UP000198286"/>
    </source>
</evidence>
<reference evidence="2 3" key="1">
    <citation type="journal article" date="2017" name="Lancet Infect. Dis.">
        <title>Global outbreak of severe Mycobacterium chimaera disease after cardiac surgery: a molecular epidemiological study.</title>
        <authorList>
            <person name="van Ingen J."/>
            <person name="Kohl T."/>
            <person name="Kranzer K."/>
            <person name="Hasse B."/>
            <person name="Keller P."/>
            <person name="Szafranska A."/>
            <person name="Hillemann D."/>
            <person name="Chand M."/>
            <person name="Schreiber P."/>
            <person name="Sommerstein R."/>
            <person name="Berger C."/>
            <person name="Genoni M."/>
            <person name="Ruegg C."/>
            <person name="Troillet N."/>
            <person name="Widmer A.F."/>
            <person name="Becker S.L."/>
            <person name="Herrmann M."/>
            <person name="Eckmanns T."/>
            <person name="Haller S."/>
            <person name="Hoeller C."/>
            <person name="Debast S.B."/>
            <person name="Wolfhagen M.J."/>
            <person name="Hopman J."/>
            <person name="Kluytmans J."/>
            <person name="Langelaar M."/>
            <person name="Notermans D.W."/>
            <person name="ten Oever J."/>
            <person name="van den Barselaar P."/>
            <person name="Vonk A.B.A."/>
            <person name="Vos M.C."/>
            <person name="Ahmed N."/>
            <person name="Brown T."/>
            <person name="Crook D."/>
            <person name="Lamagni T."/>
            <person name="Phin N."/>
            <person name="Smith E.G."/>
            <person name="Zambon M."/>
            <person name="Serr A."/>
            <person name="Goetting T."/>
            <person name="Ebner W."/>
            <person name="Thuermer A."/>
            <person name="Utpatel C."/>
            <person name="Sproer C."/>
            <person name="Bunk B."/>
            <person name="Nubel U."/>
            <person name="Bloemberg G."/>
            <person name="Bottger E."/>
            <person name="Niemann S."/>
            <person name="Wagner D."/>
            <person name="Sax H."/>
        </authorList>
    </citation>
    <scope>NUCLEOTIDE SEQUENCE [LARGE SCALE GENOMIC DNA]</scope>
    <source>
        <strain evidence="2 3">ZUERICH-2</strain>
    </source>
</reference>
<dbReference type="AlphaFoldDB" id="A0A7U5MLV3"/>
<evidence type="ECO:0000256" key="1">
    <source>
        <dbReference type="SAM" id="MobiDB-lite"/>
    </source>
</evidence>
<accession>A0A7U5MLV3</accession>